<sequence>MTGLRISTLSKPAILHIEELLPQGQVHSFHFISAILLSSIFIAYFIYKFKTLLENLSNPPEKSACTAGYHKIVTRLGVACMGLMLVSGWGLFIGSSNSAIFRQIHFFGATGVFLYIFMHAGVYLATHGIQVAGQVLPKVTSGYKPTVITSLGVTVILFTTWILIHNESYFNLAINKISANTVIEIDGFPRESAWKLAHPIKIHTDGGANFYNGKSTVNIQALHNGLEVYMHIAWEDPTESLKHLPLEKIEKGWKIQQQGFHSFNETKYYEDKFAILISNSCDYGAAGTSHLGRKPLSNMPANWHGKGYHYSTSSKRHDLWHWKAVRTNQMYLADDSYIGNPDKVRPGARRYTAGYLQDGKESGAYLMNWAWYSPEVITPKRIPKNQRSASAIQQADVNPDWTIPWFDYQPYSENSDIYPLGTLMPSVLYTSNRFEGDRADVRAHAVWQDGIWSMEMVRKLNTNSPLDVAIKDGVCIWVSAFDHSQVAHTRHSRAIKLELTN</sequence>
<keyword evidence="5" id="KW-0408">Iron</keyword>
<evidence type="ECO:0000259" key="7">
    <source>
        <dbReference type="SMART" id="SM00887"/>
    </source>
</evidence>
<keyword evidence="2" id="KW-0349">Heme</keyword>
<keyword evidence="4" id="KW-0249">Electron transport</keyword>
<dbReference type="EMBL" id="JALBWM010000011">
    <property type="protein sequence ID" value="MCO1333551.1"/>
    <property type="molecule type" value="Genomic_DNA"/>
</dbReference>
<dbReference type="GO" id="GO:0020037">
    <property type="term" value="F:heme binding"/>
    <property type="evidence" value="ECO:0007669"/>
    <property type="project" value="InterPro"/>
</dbReference>
<dbReference type="GO" id="GO:0022904">
    <property type="term" value="P:respiratory electron transport chain"/>
    <property type="evidence" value="ECO:0007669"/>
    <property type="project" value="InterPro"/>
</dbReference>
<organism evidence="8 9">
    <name type="scientific">Microbulbifer okhotskensis</name>
    <dbReference type="NCBI Taxonomy" id="2926617"/>
    <lineage>
        <taxon>Bacteria</taxon>
        <taxon>Pseudomonadati</taxon>
        <taxon>Pseudomonadota</taxon>
        <taxon>Gammaproteobacteria</taxon>
        <taxon>Cellvibrionales</taxon>
        <taxon>Microbulbiferaceae</taxon>
        <taxon>Microbulbifer</taxon>
    </lineage>
</organism>
<proteinExistence type="predicted"/>
<accession>A0A9X2EKW6</accession>
<dbReference type="Proteomes" id="UP001139028">
    <property type="component" value="Unassembled WGS sequence"/>
</dbReference>
<evidence type="ECO:0000256" key="1">
    <source>
        <dbReference type="ARBA" id="ARBA00022448"/>
    </source>
</evidence>
<dbReference type="SUPFAM" id="SSF81342">
    <property type="entry name" value="Transmembrane di-heme cytochromes"/>
    <property type="match status" value="1"/>
</dbReference>
<feature type="domain" description="Cytochrome c-552/DMSO reductase-like haem-binding" evidence="7">
    <location>
        <begin position="191"/>
        <end position="493"/>
    </location>
</feature>
<gene>
    <name evidence="8" type="ORF">MO867_04275</name>
</gene>
<comment type="caution">
    <text evidence="8">The sequence shown here is derived from an EMBL/GenBank/DDBJ whole genome shotgun (WGS) entry which is preliminary data.</text>
</comment>
<keyword evidence="9" id="KW-1185">Reference proteome</keyword>
<dbReference type="GO" id="GO:0016020">
    <property type="term" value="C:membrane"/>
    <property type="evidence" value="ECO:0007669"/>
    <property type="project" value="InterPro"/>
</dbReference>
<dbReference type="CDD" id="cd09625">
    <property type="entry name" value="DOMON_like_cytochrome"/>
    <property type="match status" value="1"/>
</dbReference>
<evidence type="ECO:0000313" key="8">
    <source>
        <dbReference type="EMBL" id="MCO1333551.1"/>
    </source>
</evidence>
<feature type="transmembrane region" description="Helical" evidence="6">
    <location>
        <begin position="29"/>
        <end position="47"/>
    </location>
</feature>
<protein>
    <submittedName>
        <fullName evidence="8">Ethylbenzene dehydrogenase-related protein</fullName>
    </submittedName>
</protein>
<evidence type="ECO:0000256" key="5">
    <source>
        <dbReference type="ARBA" id="ARBA00023004"/>
    </source>
</evidence>
<keyword evidence="1" id="KW-0813">Transport</keyword>
<dbReference type="GO" id="GO:0046872">
    <property type="term" value="F:metal ion binding"/>
    <property type="evidence" value="ECO:0007669"/>
    <property type="project" value="UniProtKB-KW"/>
</dbReference>
<feature type="transmembrane region" description="Helical" evidence="6">
    <location>
        <begin position="72"/>
        <end position="92"/>
    </location>
</feature>
<dbReference type="Pfam" id="PF09459">
    <property type="entry name" value="EB_dh"/>
    <property type="match status" value="1"/>
</dbReference>
<dbReference type="InterPro" id="IPR016174">
    <property type="entry name" value="Di-haem_cyt_TM"/>
</dbReference>
<keyword evidence="6" id="KW-1133">Transmembrane helix</keyword>
<evidence type="ECO:0000256" key="6">
    <source>
        <dbReference type="SAM" id="Phobius"/>
    </source>
</evidence>
<feature type="transmembrane region" description="Helical" evidence="6">
    <location>
        <begin position="104"/>
        <end position="125"/>
    </location>
</feature>
<dbReference type="SMART" id="SM00887">
    <property type="entry name" value="EB_dh"/>
    <property type="match status" value="1"/>
</dbReference>
<dbReference type="Gene3D" id="2.60.40.1190">
    <property type="match status" value="1"/>
</dbReference>
<evidence type="ECO:0000256" key="2">
    <source>
        <dbReference type="ARBA" id="ARBA00022617"/>
    </source>
</evidence>
<evidence type="ECO:0000313" key="9">
    <source>
        <dbReference type="Proteomes" id="UP001139028"/>
    </source>
</evidence>
<dbReference type="AlphaFoldDB" id="A0A9X2EKW6"/>
<keyword evidence="6" id="KW-0472">Membrane</keyword>
<evidence type="ECO:0000256" key="3">
    <source>
        <dbReference type="ARBA" id="ARBA00022723"/>
    </source>
</evidence>
<keyword evidence="3" id="KW-0479">Metal-binding</keyword>
<evidence type="ECO:0000256" key="4">
    <source>
        <dbReference type="ARBA" id="ARBA00022982"/>
    </source>
</evidence>
<reference evidence="8" key="1">
    <citation type="journal article" date="2022" name="Arch. Microbiol.">
        <title>Microbulbifer okhotskensis sp. nov., isolated from a deep bottom sediment of the Okhotsk Sea.</title>
        <authorList>
            <person name="Romanenko L."/>
            <person name="Kurilenko V."/>
            <person name="Otstavnykh N."/>
            <person name="Velansky P."/>
            <person name="Isaeva M."/>
            <person name="Mikhailov V."/>
        </authorList>
    </citation>
    <scope>NUCLEOTIDE SEQUENCE</scope>
    <source>
        <strain evidence="8">OS29</strain>
    </source>
</reference>
<dbReference type="InterPro" id="IPR019020">
    <property type="entry name" value="Cyt-c552/DMSO_Rdtase_haem-bd"/>
</dbReference>
<name>A0A9X2EKW6_9GAMM</name>
<keyword evidence="6" id="KW-0812">Transmembrane</keyword>
<feature type="transmembrane region" description="Helical" evidence="6">
    <location>
        <begin position="146"/>
        <end position="164"/>
    </location>
</feature>